<dbReference type="EMBL" id="LNYI01000061">
    <property type="protein sequence ID" value="KTD18556.1"/>
    <property type="molecule type" value="Genomic_DNA"/>
</dbReference>
<feature type="transmembrane region" description="Helical" evidence="1">
    <location>
        <begin position="42"/>
        <end position="60"/>
    </location>
</feature>
<reference evidence="2 3" key="1">
    <citation type="submission" date="2015-11" db="EMBL/GenBank/DDBJ databases">
        <title>Genomic analysis of 38 Legionella species identifies large and diverse effector repertoires.</title>
        <authorList>
            <person name="Burstein D."/>
            <person name="Amaro F."/>
            <person name="Zusman T."/>
            <person name="Lifshitz Z."/>
            <person name="Cohen O."/>
            <person name="Gilbert J.A."/>
            <person name="Pupko T."/>
            <person name="Shuman H.A."/>
            <person name="Segal G."/>
        </authorList>
    </citation>
    <scope>NUCLEOTIDE SEQUENCE [LARGE SCALE GENOMIC DNA]</scope>
    <source>
        <strain evidence="2 3">ATCC 49751</strain>
    </source>
</reference>
<accession>A0A0W0VEI8</accession>
<name>A0A0W0VEI8_9GAMM</name>
<feature type="transmembrane region" description="Helical" evidence="1">
    <location>
        <begin position="7"/>
        <end position="27"/>
    </location>
</feature>
<dbReference type="AlphaFoldDB" id="A0A0W0VEI8"/>
<sequence>MNKNIPLMVAGFVFALVAIAHLLRIIFKWEIVASGYVLPMNVSYIGFVVTVLLSLWMFLASRK</sequence>
<dbReference type="STRING" id="45067.Llan_2514"/>
<protein>
    <recommendedName>
        <fullName evidence="4">Transmembrane protein</fullName>
    </recommendedName>
</protein>
<evidence type="ECO:0000256" key="1">
    <source>
        <dbReference type="SAM" id="Phobius"/>
    </source>
</evidence>
<dbReference type="PATRIC" id="fig|45067.4.peg.2642"/>
<evidence type="ECO:0000313" key="3">
    <source>
        <dbReference type="Proteomes" id="UP000054869"/>
    </source>
</evidence>
<dbReference type="eggNOG" id="ENOG5031F55">
    <property type="taxonomic scope" value="Bacteria"/>
</dbReference>
<dbReference type="RefSeq" id="WP_028374181.1">
    <property type="nucleotide sequence ID" value="NZ_CAAAJD010000048.1"/>
</dbReference>
<comment type="caution">
    <text evidence="2">The sequence shown here is derived from an EMBL/GenBank/DDBJ whole genome shotgun (WGS) entry which is preliminary data.</text>
</comment>
<keyword evidence="3" id="KW-1185">Reference proteome</keyword>
<dbReference type="OrthoDB" id="5657124at2"/>
<evidence type="ECO:0008006" key="4">
    <source>
        <dbReference type="Google" id="ProtNLM"/>
    </source>
</evidence>
<dbReference type="Proteomes" id="UP000054869">
    <property type="component" value="Unassembled WGS sequence"/>
</dbReference>
<keyword evidence="1" id="KW-0472">Membrane</keyword>
<evidence type="ECO:0000313" key="2">
    <source>
        <dbReference type="EMBL" id="KTD18556.1"/>
    </source>
</evidence>
<proteinExistence type="predicted"/>
<keyword evidence="1" id="KW-1133">Transmembrane helix</keyword>
<organism evidence="2 3">
    <name type="scientific">Legionella lansingensis</name>
    <dbReference type="NCBI Taxonomy" id="45067"/>
    <lineage>
        <taxon>Bacteria</taxon>
        <taxon>Pseudomonadati</taxon>
        <taxon>Pseudomonadota</taxon>
        <taxon>Gammaproteobacteria</taxon>
        <taxon>Legionellales</taxon>
        <taxon>Legionellaceae</taxon>
        <taxon>Legionella</taxon>
    </lineage>
</organism>
<keyword evidence="1" id="KW-0812">Transmembrane</keyword>
<gene>
    <name evidence="2" type="ORF">Llan_2514</name>
</gene>